<comment type="caution">
    <text evidence="2">The sequence shown here is derived from an EMBL/GenBank/DDBJ whole genome shotgun (WGS) entry which is preliminary data.</text>
</comment>
<keyword evidence="1" id="KW-1133">Transmembrane helix</keyword>
<keyword evidence="1" id="KW-0472">Membrane</keyword>
<proteinExistence type="predicted"/>
<dbReference type="Proteomes" id="UP000549113">
    <property type="component" value="Unassembled WGS sequence"/>
</dbReference>
<accession>A0AA40SNI4</accession>
<evidence type="ECO:0000256" key="1">
    <source>
        <dbReference type="SAM" id="Phobius"/>
    </source>
</evidence>
<dbReference type="AlphaFoldDB" id="A0AA40SNI4"/>
<evidence type="ECO:0000313" key="3">
    <source>
        <dbReference type="Proteomes" id="UP000549113"/>
    </source>
</evidence>
<reference evidence="2 3" key="1">
    <citation type="submission" date="2020-08" db="EMBL/GenBank/DDBJ databases">
        <title>Sequencing the genomes of 1000 actinobacteria strains.</title>
        <authorList>
            <person name="Klenk H.-P."/>
        </authorList>
    </citation>
    <scope>NUCLEOTIDE SEQUENCE [LARGE SCALE GENOMIC DNA]</scope>
    <source>
        <strain evidence="2 3">DSM 19600</strain>
    </source>
</reference>
<dbReference type="EMBL" id="JACIFH010000001">
    <property type="protein sequence ID" value="MBB4139448.1"/>
    <property type="molecule type" value="Genomic_DNA"/>
</dbReference>
<protein>
    <submittedName>
        <fullName evidence="2">Membrane protein YdfJ with MMPL/SSD domain</fullName>
    </submittedName>
</protein>
<name>A0AA40SNI4_9MICO</name>
<gene>
    <name evidence="2" type="ORF">BKA10_001242</name>
</gene>
<organism evidence="2 3">
    <name type="scientific">Microbacterium invictum</name>
    <dbReference type="NCBI Taxonomy" id="515415"/>
    <lineage>
        <taxon>Bacteria</taxon>
        <taxon>Bacillati</taxon>
        <taxon>Actinomycetota</taxon>
        <taxon>Actinomycetes</taxon>
        <taxon>Micrococcales</taxon>
        <taxon>Microbacteriaceae</taxon>
        <taxon>Microbacterium</taxon>
    </lineage>
</organism>
<keyword evidence="3" id="KW-1185">Reference proteome</keyword>
<sequence length="50" mass="5889">MLLDAFVVRLLLMPALMHLLGASAWWFPRRLDRIVPNVEGATLERRHHLR</sequence>
<evidence type="ECO:0000313" key="2">
    <source>
        <dbReference type="EMBL" id="MBB4139448.1"/>
    </source>
</evidence>
<feature type="transmembrane region" description="Helical" evidence="1">
    <location>
        <begin position="6"/>
        <end position="27"/>
    </location>
</feature>
<keyword evidence="1" id="KW-0812">Transmembrane</keyword>